<name>A0A0G4HIU5_9ALVE</name>
<gene>
    <name evidence="3" type="ORF">Cvel_28074</name>
</gene>
<feature type="signal peptide" evidence="2">
    <location>
        <begin position="1"/>
        <end position="22"/>
    </location>
</feature>
<dbReference type="PROSITE" id="PS51257">
    <property type="entry name" value="PROKAR_LIPOPROTEIN"/>
    <property type="match status" value="1"/>
</dbReference>
<dbReference type="AlphaFoldDB" id="A0A0G4HIU5"/>
<feature type="region of interest" description="Disordered" evidence="1">
    <location>
        <begin position="44"/>
        <end position="64"/>
    </location>
</feature>
<accession>A0A0G4HIU5</accession>
<organism evidence="3">
    <name type="scientific">Chromera velia CCMP2878</name>
    <dbReference type="NCBI Taxonomy" id="1169474"/>
    <lineage>
        <taxon>Eukaryota</taxon>
        <taxon>Sar</taxon>
        <taxon>Alveolata</taxon>
        <taxon>Colpodellida</taxon>
        <taxon>Chromeraceae</taxon>
        <taxon>Chromera</taxon>
    </lineage>
</organism>
<evidence type="ECO:0008006" key="4">
    <source>
        <dbReference type="Google" id="ProtNLM"/>
    </source>
</evidence>
<dbReference type="InterPro" id="IPR023214">
    <property type="entry name" value="HAD_sf"/>
</dbReference>
<keyword evidence="2" id="KW-0732">Signal</keyword>
<feature type="chain" id="PRO_5005191458" description="Haloacid dehalogenase-like hydrolase" evidence="2">
    <location>
        <begin position="23"/>
        <end position="365"/>
    </location>
</feature>
<evidence type="ECO:0000313" key="3">
    <source>
        <dbReference type="EMBL" id="CEM44122.1"/>
    </source>
</evidence>
<evidence type="ECO:0000256" key="2">
    <source>
        <dbReference type="SAM" id="SignalP"/>
    </source>
</evidence>
<dbReference type="VEuPathDB" id="CryptoDB:Cvel_28074"/>
<dbReference type="InterPro" id="IPR036412">
    <property type="entry name" value="HAD-like_sf"/>
</dbReference>
<reference evidence="3" key="1">
    <citation type="submission" date="2014-11" db="EMBL/GenBank/DDBJ databases">
        <authorList>
            <person name="Otto D Thomas"/>
            <person name="Naeem Raeece"/>
        </authorList>
    </citation>
    <scope>NUCLEOTIDE SEQUENCE</scope>
</reference>
<dbReference type="EMBL" id="CDMZ01002846">
    <property type="protein sequence ID" value="CEM44122.1"/>
    <property type="molecule type" value="Genomic_DNA"/>
</dbReference>
<dbReference type="Gene3D" id="3.40.50.1000">
    <property type="entry name" value="HAD superfamily/HAD-like"/>
    <property type="match status" value="1"/>
</dbReference>
<sequence length="365" mass="40393">MTRLRSRLRLLSLLVGLTLLSCERAVCEPSHALRSSMSEASTSTASDAVSAAASQTESDPLPSWNEGDAKKSLLEFISAVTSANSTDFVDPSERIAVFDNDGTLWVEKPFYTQALFAVDRVKSLVPEHPEWNETEPFKSVLENGTHGLVAGGIAGIFSVVGATHTNMTDEEFAGTVSDWLAASRHPSLQRPYTECVYQPQLELLSLLKEKGFKVFIVSGGGVDFMRVWTNEVYGIPPERVVGSTFKTEFREGPNGTFVLYRLPELEFLNDKAGKPVGIHRHIGRRPILSFGNSDGDLQMAQYTTAGEGRRLALFVHHTDAEREFAYDRQSPVGKFDKALDMAESQGWVLVDMKRDWNRVWPASSS</sequence>
<feature type="compositionally biased region" description="Low complexity" evidence="1">
    <location>
        <begin position="44"/>
        <end position="56"/>
    </location>
</feature>
<protein>
    <recommendedName>
        <fullName evidence="4">Haloacid dehalogenase-like hydrolase</fullName>
    </recommendedName>
</protein>
<proteinExistence type="predicted"/>
<dbReference type="SUPFAM" id="SSF56784">
    <property type="entry name" value="HAD-like"/>
    <property type="match status" value="1"/>
</dbReference>
<evidence type="ECO:0000256" key="1">
    <source>
        <dbReference type="SAM" id="MobiDB-lite"/>
    </source>
</evidence>